<keyword evidence="6 11" id="KW-0326">Glycosidase</keyword>
<dbReference type="Gene3D" id="3.20.20.40">
    <property type="entry name" value="1, 4-beta cellobiohydrolase"/>
    <property type="match status" value="1"/>
</dbReference>
<feature type="binding site" evidence="9">
    <location>
        <position position="239"/>
    </location>
    <ligand>
        <name>substrate</name>
    </ligand>
</feature>
<dbReference type="SUPFAM" id="SSF51989">
    <property type="entry name" value="Glycosyl hydrolases family 6, cellulases"/>
    <property type="match status" value="1"/>
</dbReference>
<dbReference type="GO" id="GO:0030245">
    <property type="term" value="P:cellulose catabolic process"/>
    <property type="evidence" value="ECO:0007669"/>
    <property type="project" value="UniProtKB-KW"/>
</dbReference>
<keyword evidence="12" id="KW-0472">Membrane</keyword>
<comment type="caution">
    <text evidence="13">The sequence shown here is derived from an EMBL/GenBank/DDBJ whole genome shotgun (WGS) entry which is preliminary data.</text>
</comment>
<dbReference type="PROSITE" id="PS00656">
    <property type="entry name" value="GLYCOSYL_HYDROL_F6_2"/>
    <property type="match status" value="1"/>
</dbReference>
<keyword evidence="12" id="KW-1133">Transmembrane helix</keyword>
<dbReference type="EC" id="3.2.1.-" evidence="11"/>
<evidence type="ECO:0000256" key="8">
    <source>
        <dbReference type="PIRSR" id="PIRSR001100-1"/>
    </source>
</evidence>
<dbReference type="InterPro" id="IPR036434">
    <property type="entry name" value="Beta_cellobiohydrolase_sf"/>
</dbReference>
<gene>
    <name evidence="13" type="ORF">M8330_13580</name>
</gene>
<evidence type="ECO:0000256" key="9">
    <source>
        <dbReference type="PIRSR" id="PIRSR001100-2"/>
    </source>
</evidence>
<feature type="active site" description="Proton donor" evidence="8 10">
    <location>
        <position position="171"/>
    </location>
</feature>
<dbReference type="PANTHER" id="PTHR34876:SF4">
    <property type="entry name" value="1,4-BETA-D-GLUCAN CELLOBIOHYDROLASE C-RELATED"/>
    <property type="match status" value="1"/>
</dbReference>
<evidence type="ECO:0000256" key="11">
    <source>
        <dbReference type="RuleBase" id="RU361186"/>
    </source>
</evidence>
<feature type="binding site" evidence="9">
    <location>
        <position position="209"/>
    </location>
    <ligand>
        <name>substrate</name>
    </ligand>
</feature>
<evidence type="ECO:0000256" key="4">
    <source>
        <dbReference type="ARBA" id="ARBA00023157"/>
    </source>
</evidence>
<feature type="transmembrane region" description="Helical" evidence="12">
    <location>
        <begin position="12"/>
        <end position="33"/>
    </location>
</feature>
<feature type="active site" description="Proton acceptor" evidence="8">
    <location>
        <position position="311"/>
    </location>
</feature>
<dbReference type="AlphaFoldDB" id="A0A9X2IEZ0"/>
<evidence type="ECO:0000256" key="5">
    <source>
        <dbReference type="ARBA" id="ARBA00023277"/>
    </source>
</evidence>
<feature type="binding site" evidence="9">
    <location>
        <position position="93"/>
    </location>
    <ligand>
        <name>substrate</name>
    </ligand>
</feature>
<proteinExistence type="inferred from homology"/>
<dbReference type="GO" id="GO:0004553">
    <property type="term" value="F:hydrolase activity, hydrolyzing O-glycosyl compounds"/>
    <property type="evidence" value="ECO:0007669"/>
    <property type="project" value="InterPro"/>
</dbReference>
<keyword evidence="14" id="KW-1185">Reference proteome</keyword>
<dbReference type="InterPro" id="IPR001524">
    <property type="entry name" value="Glyco_hydro_6_CS"/>
</dbReference>
<evidence type="ECO:0000256" key="3">
    <source>
        <dbReference type="ARBA" id="ARBA00023001"/>
    </source>
</evidence>
<keyword evidence="5 11" id="KW-0119">Carbohydrate metabolism</keyword>
<keyword evidence="4" id="KW-1015">Disulfide bond</keyword>
<sequence>MSTERSRSGSPRVLVLGVVLVLVAVAAVLGWAWRSEAGPFSVDPQQRNRYAEQGLFVDPASRTALGVADAEAAGLTERARLLSALAAVSAGTWLTPEVHPIGEVGAYASALVAEAAADDAVVTFVVYGVPHRDCEAGYSAGGTSADDYARWVGEIGDALGGSTAVVVLEPDALASATACGLRASRVKHLSAAVDLLVDAGVTTYVDAGHADWVRPARMARLLRAVGVDRVRGFATNVANYQTDEDEEAYATRLSTLLGGSHWVIDRGRNGHGATRVWCNPAGRALGLRPGFVDDGTGLDAYLWVKPPGESDGTCRGGPEAGLLWPERAVDLAEAAGW</sequence>
<feature type="binding site" evidence="9">
    <location>
        <position position="277"/>
    </location>
    <ligand>
        <name>substrate</name>
    </ligand>
</feature>
<reference evidence="13" key="1">
    <citation type="submission" date="2022-05" db="EMBL/GenBank/DDBJ databases">
        <authorList>
            <person name="Tuo L."/>
        </authorList>
    </citation>
    <scope>NUCLEOTIDE SEQUENCE</scope>
    <source>
        <strain evidence="13">BSK12Z-4</strain>
    </source>
</reference>
<keyword evidence="2 11" id="KW-0378">Hydrolase</keyword>
<dbReference type="PIRSF" id="PIRSF001100">
    <property type="entry name" value="Beta_cellobiohydrolase"/>
    <property type="match status" value="1"/>
</dbReference>
<organism evidence="13 14">
    <name type="scientific">Nocardioides bruguierae</name>
    <dbReference type="NCBI Taxonomy" id="2945102"/>
    <lineage>
        <taxon>Bacteria</taxon>
        <taxon>Bacillati</taxon>
        <taxon>Actinomycetota</taxon>
        <taxon>Actinomycetes</taxon>
        <taxon>Propionibacteriales</taxon>
        <taxon>Nocardioidaceae</taxon>
        <taxon>Nocardioides</taxon>
    </lineage>
</organism>
<protein>
    <recommendedName>
        <fullName evidence="11">Glucanase</fullName>
        <ecNumber evidence="11">3.2.1.-</ecNumber>
    </recommendedName>
</protein>
<feature type="binding site" evidence="9">
    <location>
        <position position="305"/>
    </location>
    <ligand>
        <name>substrate</name>
    </ligand>
</feature>
<evidence type="ECO:0000256" key="6">
    <source>
        <dbReference type="ARBA" id="ARBA00023295"/>
    </source>
</evidence>
<evidence type="ECO:0000256" key="12">
    <source>
        <dbReference type="SAM" id="Phobius"/>
    </source>
</evidence>
<keyword evidence="3 11" id="KW-0136">Cellulose degradation</keyword>
<name>A0A9X2IEZ0_9ACTN</name>
<keyword evidence="1" id="KW-0732">Signal</keyword>
<dbReference type="Proteomes" id="UP001139485">
    <property type="component" value="Unassembled WGS sequence"/>
</dbReference>
<evidence type="ECO:0000256" key="2">
    <source>
        <dbReference type="ARBA" id="ARBA00022801"/>
    </source>
</evidence>
<dbReference type="EMBL" id="JAMOIL010000016">
    <property type="protein sequence ID" value="MCM0621321.1"/>
    <property type="molecule type" value="Genomic_DNA"/>
</dbReference>
<dbReference type="RefSeq" id="WP_250053403.1">
    <property type="nucleotide sequence ID" value="NZ_JAMJPH010000011.1"/>
</dbReference>
<dbReference type="PRINTS" id="PR00733">
    <property type="entry name" value="GLHYDRLASE6"/>
</dbReference>
<evidence type="ECO:0000256" key="1">
    <source>
        <dbReference type="ARBA" id="ARBA00022729"/>
    </source>
</evidence>
<dbReference type="PANTHER" id="PTHR34876">
    <property type="match status" value="1"/>
</dbReference>
<evidence type="ECO:0000256" key="7">
    <source>
        <dbReference type="ARBA" id="ARBA00023326"/>
    </source>
</evidence>
<feature type="binding site" evidence="9">
    <location>
        <position position="212"/>
    </location>
    <ligand>
        <name>substrate</name>
    </ligand>
</feature>
<dbReference type="Pfam" id="PF01341">
    <property type="entry name" value="Glyco_hydro_6"/>
    <property type="match status" value="1"/>
</dbReference>
<feature type="binding site" evidence="9">
    <location>
        <position position="309"/>
    </location>
    <ligand>
        <name>substrate</name>
    </ligand>
</feature>
<accession>A0A9X2IEZ0</accession>
<keyword evidence="7 11" id="KW-0624">Polysaccharide degradation</keyword>
<evidence type="ECO:0000313" key="14">
    <source>
        <dbReference type="Proteomes" id="UP001139485"/>
    </source>
</evidence>
<evidence type="ECO:0000313" key="13">
    <source>
        <dbReference type="EMBL" id="MCM0621321.1"/>
    </source>
</evidence>
<keyword evidence="12" id="KW-0812">Transmembrane</keyword>
<comment type="similarity">
    <text evidence="11">Belongs to the glycosyl hydrolase family 6.</text>
</comment>
<dbReference type="InterPro" id="IPR016288">
    <property type="entry name" value="Beta_cellobiohydrolase"/>
</dbReference>
<evidence type="ECO:0000256" key="10">
    <source>
        <dbReference type="PROSITE-ProRule" id="PRU10057"/>
    </source>
</evidence>